<dbReference type="PANTHER" id="PTHR13844">
    <property type="entry name" value="SWI/SNF-RELATED MATRIX-ASSOCIATED ACTIN-DEPENDENT REGULATOR OF CHROMATIN SUBFAMILY D"/>
    <property type="match status" value="1"/>
</dbReference>
<gene>
    <name evidence="4" type="ORF">CspeluHIS016_0308920</name>
</gene>
<feature type="domain" description="DM2" evidence="2">
    <location>
        <begin position="152"/>
        <end position="241"/>
    </location>
</feature>
<feature type="compositionally biased region" description="Basic residues" evidence="1">
    <location>
        <begin position="123"/>
        <end position="133"/>
    </location>
</feature>
<sequence length="254" mass="27600">MSSYAKGLAPRIRKILEDSDLSTISAKGVRKQLIAAGEDEAAVKGNKADIDEIIGAIYQELCEAEEEKAEAKSESPSASPQPLAGRAKAEEENDAEIAARMQAEYDAATRGGRGARRSAAAPPKKKKAAKKRKADSDGDEPKKKRAGGGGGAFNKPMILSHELAAFTGEQQLSRPQTVKALWAHIKAHDLQDPADKRFILCDDPMKSLFKTDRLHMFTCVWPTSSADWDRMNKLLGDHLYNPDDVTGKADKVEA</sequence>
<evidence type="ECO:0000313" key="4">
    <source>
        <dbReference type="EMBL" id="GMK57052.1"/>
    </source>
</evidence>
<dbReference type="PROSITE" id="PS51998">
    <property type="entry name" value="DEK_C"/>
    <property type="match status" value="1"/>
</dbReference>
<reference evidence="4" key="2">
    <citation type="submission" date="2023-06" db="EMBL/GenBank/DDBJ databases">
        <authorList>
            <person name="Kobayashi Y."/>
            <person name="Kayamori A."/>
            <person name="Aoki K."/>
            <person name="Shiwa Y."/>
            <person name="Fujita N."/>
            <person name="Sugita T."/>
            <person name="Iwasaki W."/>
            <person name="Tanaka N."/>
            <person name="Takashima M."/>
        </authorList>
    </citation>
    <scope>NUCLEOTIDE SEQUENCE</scope>
    <source>
        <strain evidence="4">HIS016</strain>
    </source>
</reference>
<dbReference type="Gene3D" id="1.10.245.10">
    <property type="entry name" value="SWIB/MDM2 domain"/>
    <property type="match status" value="1"/>
</dbReference>
<dbReference type="Pfam" id="PF02201">
    <property type="entry name" value="SWIB"/>
    <property type="match status" value="1"/>
</dbReference>
<evidence type="ECO:0000256" key="1">
    <source>
        <dbReference type="SAM" id="MobiDB-lite"/>
    </source>
</evidence>
<feature type="region of interest" description="Disordered" evidence="1">
    <location>
        <begin position="64"/>
        <end position="154"/>
    </location>
</feature>
<evidence type="ECO:0000313" key="5">
    <source>
        <dbReference type="Proteomes" id="UP001222932"/>
    </source>
</evidence>
<dbReference type="InterPro" id="IPR014876">
    <property type="entry name" value="DEK_C"/>
</dbReference>
<name>A0AAD3YCM0_9TREE</name>
<dbReference type="InterPro" id="IPR019835">
    <property type="entry name" value="SWIB_domain"/>
</dbReference>
<organism evidence="4 5">
    <name type="scientific">Cutaneotrichosporon spelunceum</name>
    <dbReference type="NCBI Taxonomy" id="1672016"/>
    <lineage>
        <taxon>Eukaryota</taxon>
        <taxon>Fungi</taxon>
        <taxon>Dikarya</taxon>
        <taxon>Basidiomycota</taxon>
        <taxon>Agaricomycotina</taxon>
        <taxon>Tremellomycetes</taxon>
        <taxon>Trichosporonales</taxon>
        <taxon>Trichosporonaceae</taxon>
        <taxon>Cutaneotrichosporon</taxon>
    </lineage>
</organism>
<dbReference type="CDD" id="cd10567">
    <property type="entry name" value="SWIB-MDM2_like"/>
    <property type="match status" value="1"/>
</dbReference>
<keyword evidence="5" id="KW-1185">Reference proteome</keyword>
<evidence type="ECO:0000259" key="2">
    <source>
        <dbReference type="PROSITE" id="PS51925"/>
    </source>
</evidence>
<dbReference type="Pfam" id="PF08766">
    <property type="entry name" value="DEK_C"/>
    <property type="match status" value="1"/>
</dbReference>
<evidence type="ECO:0008006" key="6">
    <source>
        <dbReference type="Google" id="ProtNLM"/>
    </source>
</evidence>
<dbReference type="EMBL" id="BTCM01000003">
    <property type="protein sequence ID" value="GMK57052.1"/>
    <property type="molecule type" value="Genomic_DNA"/>
</dbReference>
<accession>A0AAD3YCM0</accession>
<feature type="domain" description="DEK-C" evidence="3">
    <location>
        <begin position="2"/>
        <end position="59"/>
    </location>
</feature>
<dbReference type="InterPro" id="IPR036885">
    <property type="entry name" value="SWIB_MDM2_dom_sf"/>
</dbReference>
<protein>
    <recommendedName>
        <fullName evidence="6">SWIB-domain-containing protein</fullName>
    </recommendedName>
</protein>
<comment type="caution">
    <text evidence="4">The sequence shown here is derived from an EMBL/GenBank/DDBJ whole genome shotgun (WGS) entry which is preliminary data.</text>
</comment>
<proteinExistence type="predicted"/>
<reference evidence="4" key="1">
    <citation type="journal article" date="2023" name="BMC Genomics">
        <title>Chromosome-level genome assemblies of Cutaneotrichosporon spp. (Trichosporonales, Basidiomycota) reveal imbalanced evolution between nucleotide sequences and chromosome synteny.</title>
        <authorList>
            <person name="Kobayashi Y."/>
            <person name="Kayamori A."/>
            <person name="Aoki K."/>
            <person name="Shiwa Y."/>
            <person name="Matsutani M."/>
            <person name="Fujita N."/>
            <person name="Sugita T."/>
            <person name="Iwasaki W."/>
            <person name="Tanaka N."/>
            <person name="Takashima M."/>
        </authorList>
    </citation>
    <scope>NUCLEOTIDE SEQUENCE</scope>
    <source>
        <strain evidence="4">HIS016</strain>
    </source>
</reference>
<evidence type="ECO:0000259" key="3">
    <source>
        <dbReference type="PROSITE" id="PS51998"/>
    </source>
</evidence>
<dbReference type="InterPro" id="IPR003121">
    <property type="entry name" value="SWIB_MDM2_domain"/>
</dbReference>
<dbReference type="AlphaFoldDB" id="A0AAD3YCM0"/>
<dbReference type="SMART" id="SM00151">
    <property type="entry name" value="SWIB"/>
    <property type="match status" value="1"/>
</dbReference>
<dbReference type="Proteomes" id="UP001222932">
    <property type="component" value="Unassembled WGS sequence"/>
</dbReference>
<dbReference type="PROSITE" id="PS51925">
    <property type="entry name" value="SWIB_MDM2"/>
    <property type="match status" value="1"/>
</dbReference>
<dbReference type="SUPFAM" id="SSF47592">
    <property type="entry name" value="SWIB/MDM2 domain"/>
    <property type="match status" value="1"/>
</dbReference>